<dbReference type="EMBL" id="UINC01024247">
    <property type="protein sequence ID" value="SVA97519.1"/>
    <property type="molecule type" value="Genomic_DNA"/>
</dbReference>
<dbReference type="Pfam" id="PF01408">
    <property type="entry name" value="GFO_IDH_MocA"/>
    <property type="match status" value="1"/>
</dbReference>
<sequence>MTKTPSNELTRRGFISHSSAALGATAFGPFILRGQNLNSKVNAAAIGAGGKGSSDTDNNARCGANIVALCDVDLNRLRERGEKYPGAATYQDFRKMLEKEKSIDAVSVSTPDHMHAVAAITAMKMGKHVYVQKPLTQSVYEARVMRRVAKEQKVATQMGNQGSAGSGLRRAVQVIQSGIIGDVTELHVWSNRPIWPQGIGRPEGADPIPEHIDWDIWQGPAEHRPYKAGVYHPFKWRGWQAYGTGALGDMACHTVNMPFRALKMGYPNVVEAEDFSPMNDETYPLNSRLRFEFPAREGMVPLKFWWYDGKKDGAQNQPNKDTASKIRNTFGNIRGSGCLLIGSKGQIYTPDDYGSRYYISLNDEKKFKDSKKHGADQAIADDYWKSPGHNQEWFNMMNGGRAAYSNFDNSAYLTEIILLGCIALRIGKKRMEWDGPNMKSPNTPEAAQFVKRDYLNGYTL</sequence>
<organism evidence="3">
    <name type="scientific">marine metagenome</name>
    <dbReference type="NCBI Taxonomy" id="408172"/>
    <lineage>
        <taxon>unclassified sequences</taxon>
        <taxon>metagenomes</taxon>
        <taxon>ecological metagenomes</taxon>
    </lineage>
</organism>
<feature type="domain" description="Gfo/Idh/MocA-like oxidoreductase bacterial type C-terminal" evidence="2">
    <location>
        <begin position="206"/>
        <end position="255"/>
    </location>
</feature>
<proteinExistence type="predicted"/>
<dbReference type="SUPFAM" id="SSF55347">
    <property type="entry name" value="Glyceraldehyde-3-phosphate dehydrogenase-like, C-terminal domain"/>
    <property type="match status" value="1"/>
</dbReference>
<reference evidence="3" key="1">
    <citation type="submission" date="2018-05" db="EMBL/GenBank/DDBJ databases">
        <authorList>
            <person name="Lanie J.A."/>
            <person name="Ng W.-L."/>
            <person name="Kazmierczak K.M."/>
            <person name="Andrzejewski T.M."/>
            <person name="Davidsen T.M."/>
            <person name="Wayne K.J."/>
            <person name="Tettelin H."/>
            <person name="Glass J.I."/>
            <person name="Rusch D."/>
            <person name="Podicherti R."/>
            <person name="Tsui H.-C.T."/>
            <person name="Winkler M.E."/>
        </authorList>
    </citation>
    <scope>NUCLEOTIDE SEQUENCE</scope>
</reference>
<dbReference type="InterPro" id="IPR006311">
    <property type="entry name" value="TAT_signal"/>
</dbReference>
<dbReference type="Gene3D" id="3.40.50.720">
    <property type="entry name" value="NAD(P)-binding Rossmann-like Domain"/>
    <property type="match status" value="1"/>
</dbReference>
<gene>
    <name evidence="3" type="ORF">METZ01_LOCUS150373</name>
</gene>
<evidence type="ECO:0000259" key="2">
    <source>
        <dbReference type="Pfam" id="PF19051"/>
    </source>
</evidence>
<dbReference type="InterPro" id="IPR050463">
    <property type="entry name" value="Gfo/Idh/MocA_oxidrdct_glycsds"/>
</dbReference>
<dbReference type="InterPro" id="IPR036291">
    <property type="entry name" value="NAD(P)-bd_dom_sf"/>
</dbReference>
<evidence type="ECO:0000313" key="3">
    <source>
        <dbReference type="EMBL" id="SVA97519.1"/>
    </source>
</evidence>
<evidence type="ECO:0008006" key="4">
    <source>
        <dbReference type="Google" id="ProtNLM"/>
    </source>
</evidence>
<dbReference type="InterPro" id="IPR000683">
    <property type="entry name" value="Gfo/Idh/MocA-like_OxRdtase_N"/>
</dbReference>
<dbReference type="PANTHER" id="PTHR43818">
    <property type="entry name" value="BCDNA.GH03377"/>
    <property type="match status" value="1"/>
</dbReference>
<accession>A0A382A819</accession>
<dbReference type="PROSITE" id="PS51318">
    <property type="entry name" value="TAT"/>
    <property type="match status" value="1"/>
</dbReference>
<dbReference type="PANTHER" id="PTHR43818:SF10">
    <property type="entry name" value="NADH-DEPENDENT DEHYDROGENASE-RELATED"/>
    <property type="match status" value="1"/>
</dbReference>
<protein>
    <recommendedName>
        <fullName evidence="4">Gfo/Idh/MocA-like oxidoreductase N-terminal domain-containing protein</fullName>
    </recommendedName>
</protein>
<dbReference type="Pfam" id="PF19051">
    <property type="entry name" value="GFO_IDH_MocA_C2"/>
    <property type="match status" value="1"/>
</dbReference>
<dbReference type="SUPFAM" id="SSF51735">
    <property type="entry name" value="NAD(P)-binding Rossmann-fold domains"/>
    <property type="match status" value="1"/>
</dbReference>
<dbReference type="InterPro" id="IPR043906">
    <property type="entry name" value="Gfo/Idh/MocA_OxRdtase_bact_C"/>
</dbReference>
<dbReference type="GO" id="GO:0000166">
    <property type="term" value="F:nucleotide binding"/>
    <property type="evidence" value="ECO:0007669"/>
    <property type="project" value="InterPro"/>
</dbReference>
<dbReference type="Gene3D" id="3.30.360.10">
    <property type="entry name" value="Dihydrodipicolinate Reductase, domain 2"/>
    <property type="match status" value="1"/>
</dbReference>
<evidence type="ECO:0000259" key="1">
    <source>
        <dbReference type="Pfam" id="PF01408"/>
    </source>
</evidence>
<name>A0A382A819_9ZZZZ</name>
<dbReference type="AlphaFoldDB" id="A0A382A819"/>
<feature type="domain" description="Gfo/Idh/MocA-like oxidoreductase N-terminal" evidence="1">
    <location>
        <begin position="42"/>
        <end position="159"/>
    </location>
</feature>